<evidence type="ECO:0008006" key="4">
    <source>
        <dbReference type="Google" id="ProtNLM"/>
    </source>
</evidence>
<dbReference type="RefSeq" id="WP_193518291.1">
    <property type="nucleotide sequence ID" value="NZ_BMXL01000020.1"/>
</dbReference>
<feature type="region of interest" description="Disordered" evidence="1">
    <location>
        <begin position="199"/>
        <end position="418"/>
    </location>
</feature>
<sequence>MGEPDETGHYAPWLTEESKDPADRNADGTHTSGTGAAEDRPRKGDDGPDVLLDVPHLNVDEIDLEVDELRARVALQARVLDLLQLDVGADVDLSGVRLDIKGVQAQALLKVRLDNVESIIGRVLQTIDENPQIVEAAARTVADTAGKAADDLGRTAEGVTEGVGKAAEGVGGVAEGAGRAAEGAAGSAGAVARDLGDSADIADTAPGTGGGQNAGVEKRSRDPEPENSGEGAVPGMRTAVEQTESPGAASPAEPVTGRETTDVERSGKAAGTGRHDDGPGGDQAGNEGPEAGSEQAGNEGPEAGSEQAGNEGPEAGGETDGTEPEAAVERPEDRTTDDRPEGESGTEQAEDEAGSDQAGAEDPGAEGAGSGADGGTVAEKSDDESDTDRTEDDDTGQPDDESDTERWERARAEAGQALSAARERVLKGLGAGAKQLGRELGGAASRVVRAAREGE</sequence>
<feature type="compositionally biased region" description="Basic and acidic residues" evidence="1">
    <location>
        <begin position="16"/>
        <end position="27"/>
    </location>
</feature>
<reference evidence="2 3" key="1">
    <citation type="journal article" date="2014" name="Int. J. Syst. Evol. Microbiol.">
        <title>Complete genome sequence of Corynebacterium casei LMG S-19264T (=DSM 44701T), isolated from a smear-ripened cheese.</title>
        <authorList>
            <consortium name="US DOE Joint Genome Institute (JGI-PGF)"/>
            <person name="Walter F."/>
            <person name="Albersmeier A."/>
            <person name="Kalinowski J."/>
            <person name="Ruckert C."/>
        </authorList>
    </citation>
    <scope>NUCLEOTIDE SEQUENCE [LARGE SCALE GENOMIC DNA]</scope>
    <source>
        <strain evidence="2 3">KCTC 19473</strain>
    </source>
</reference>
<feature type="compositionally biased region" description="Basic and acidic residues" evidence="1">
    <location>
        <begin position="37"/>
        <end position="46"/>
    </location>
</feature>
<dbReference type="Proteomes" id="UP000654947">
    <property type="component" value="Unassembled WGS sequence"/>
</dbReference>
<comment type="caution">
    <text evidence="2">The sequence shown here is derived from an EMBL/GenBank/DDBJ whole genome shotgun (WGS) entry which is preliminary data.</text>
</comment>
<feature type="compositionally biased region" description="Acidic residues" evidence="1">
    <location>
        <begin position="381"/>
        <end position="403"/>
    </location>
</feature>
<accession>A0A918XGE7</accession>
<gene>
    <name evidence="2" type="ORF">GCM10007147_33640</name>
</gene>
<proteinExistence type="predicted"/>
<feature type="region of interest" description="Disordered" evidence="1">
    <location>
        <begin position="1"/>
        <end position="50"/>
    </location>
</feature>
<dbReference type="AlphaFoldDB" id="A0A918XGE7"/>
<feature type="compositionally biased region" description="Basic and acidic residues" evidence="1">
    <location>
        <begin position="327"/>
        <end position="342"/>
    </location>
</feature>
<feature type="compositionally biased region" description="Basic and acidic residues" evidence="1">
    <location>
        <begin position="259"/>
        <end position="278"/>
    </location>
</feature>
<evidence type="ECO:0000256" key="1">
    <source>
        <dbReference type="SAM" id="MobiDB-lite"/>
    </source>
</evidence>
<evidence type="ECO:0000313" key="2">
    <source>
        <dbReference type="EMBL" id="GHD31110.1"/>
    </source>
</evidence>
<organism evidence="2 3">
    <name type="scientific">Nocardiopsis kunsanensis</name>
    <dbReference type="NCBI Taxonomy" id="141693"/>
    <lineage>
        <taxon>Bacteria</taxon>
        <taxon>Bacillati</taxon>
        <taxon>Actinomycetota</taxon>
        <taxon>Actinomycetes</taxon>
        <taxon>Streptosporangiales</taxon>
        <taxon>Nocardiopsidaceae</taxon>
        <taxon>Nocardiopsis</taxon>
    </lineage>
</organism>
<protein>
    <recommendedName>
        <fullName evidence="4">Mannose-1-phosphate guanylyltransferase (GDP)</fullName>
    </recommendedName>
</protein>
<keyword evidence="3" id="KW-1185">Reference proteome</keyword>
<evidence type="ECO:0000313" key="3">
    <source>
        <dbReference type="Proteomes" id="UP000654947"/>
    </source>
</evidence>
<dbReference type="EMBL" id="BMXL01000020">
    <property type="protein sequence ID" value="GHD31110.1"/>
    <property type="molecule type" value="Genomic_DNA"/>
</dbReference>
<name>A0A918XGE7_9ACTN</name>